<evidence type="ECO:0000256" key="5">
    <source>
        <dbReference type="ARBA" id="ARBA00023015"/>
    </source>
</evidence>
<keyword evidence="4 8" id="KW-0479">Metal-binding</keyword>
<dbReference type="InterPro" id="IPR045865">
    <property type="entry name" value="ACT-like_dom_sf"/>
</dbReference>
<dbReference type="NCBIfam" id="NF002815">
    <property type="entry name" value="PRK02967.1"/>
    <property type="match status" value="1"/>
</dbReference>
<keyword evidence="6 8" id="KW-0238">DNA-binding</keyword>
<reference evidence="11 12" key="1">
    <citation type="journal article" date="2014" name="Appl. Environ. Microbiol.">
        <title>Comparative Genome Analysis of 'Candidatus Methanoplasma termitum' Indicates a New Mode of Energy Metabolism in the Seventh Order of Methanogens.</title>
        <authorList>
            <person name="Lang K."/>
            <person name="Schuldes J."/>
            <person name="Klingl A."/>
            <person name="Poehlein A."/>
            <person name="Daniel R."/>
            <person name="Brune A."/>
        </authorList>
    </citation>
    <scope>NUCLEOTIDE SEQUENCE [LARGE SCALE GENOMIC DNA]</scope>
    <source>
        <strain evidence="12">Mpt1</strain>
    </source>
</reference>
<dbReference type="Proteomes" id="UP000030787">
    <property type="component" value="Chromosome"/>
</dbReference>
<feature type="binding site" evidence="8">
    <location>
        <position position="98"/>
    </location>
    <ligand>
        <name>Ni(2+)</name>
        <dbReference type="ChEBI" id="CHEBI:49786"/>
    </ligand>
</feature>
<dbReference type="Gene3D" id="1.10.1220.10">
    <property type="entry name" value="Met repressor-like"/>
    <property type="match status" value="1"/>
</dbReference>
<dbReference type="STRING" id="1577791.Mpt1_c03980"/>
<dbReference type="Pfam" id="PF08753">
    <property type="entry name" value="NikR_C"/>
    <property type="match status" value="1"/>
</dbReference>
<dbReference type="InterPro" id="IPR027271">
    <property type="entry name" value="Acetolactate_synth/TF_NikR_C"/>
</dbReference>
<dbReference type="GO" id="GO:0003700">
    <property type="term" value="F:DNA-binding transcription factor activity"/>
    <property type="evidence" value="ECO:0007669"/>
    <property type="project" value="UniProtKB-UniRule"/>
</dbReference>
<name>A0A0A7LDA2_9ARCH</name>
<comment type="cofactor">
    <cofactor evidence="8">
        <name>Ni(2+)</name>
        <dbReference type="ChEBI" id="CHEBI:49786"/>
    </cofactor>
    <text evidence="8">Binds 1 nickel ion per subunit.</text>
</comment>
<dbReference type="PANTHER" id="PTHR34719:SF2">
    <property type="entry name" value="NICKEL-RESPONSIVE REGULATOR"/>
    <property type="match status" value="1"/>
</dbReference>
<comment type="function">
    <text evidence="1 8">Transcriptional regulator.</text>
</comment>
<keyword evidence="5 8" id="KW-0805">Transcription regulation</keyword>
<feature type="domain" description="Ribbon-helix-helix protein CopG" evidence="9">
    <location>
        <begin position="6"/>
        <end position="44"/>
    </location>
</feature>
<dbReference type="NCBIfam" id="NF003381">
    <property type="entry name" value="PRK04460.1"/>
    <property type="match status" value="1"/>
</dbReference>
<dbReference type="HOGENOM" id="CLU_113319_1_2_2"/>
<dbReference type="NCBIfam" id="NF001884">
    <property type="entry name" value="PRK00630.1"/>
    <property type="match status" value="1"/>
</dbReference>
<dbReference type="CDD" id="cd22231">
    <property type="entry name" value="RHH_NikR_HicB-like"/>
    <property type="match status" value="1"/>
</dbReference>
<dbReference type="NCBIfam" id="NF002169">
    <property type="entry name" value="PRK01002.1"/>
    <property type="match status" value="1"/>
</dbReference>
<evidence type="ECO:0000256" key="2">
    <source>
        <dbReference type="ARBA" id="ARBA00008478"/>
    </source>
</evidence>
<dbReference type="OrthoDB" id="25654at2157"/>
<dbReference type="InterPro" id="IPR022988">
    <property type="entry name" value="Ni_resp_reg_NikR"/>
</dbReference>
<evidence type="ECO:0000256" key="8">
    <source>
        <dbReference type="HAMAP-Rule" id="MF_00476"/>
    </source>
</evidence>
<feature type="domain" description="Transcription factor NikR nickel binding C-terminal" evidence="10">
    <location>
        <begin position="56"/>
        <end position="131"/>
    </location>
</feature>
<comment type="similarity">
    <text evidence="2 8">Belongs to the transcriptional regulatory CopG/NikR family.</text>
</comment>
<dbReference type="SUPFAM" id="SSF55021">
    <property type="entry name" value="ACT-like"/>
    <property type="match status" value="1"/>
</dbReference>
<evidence type="ECO:0000256" key="3">
    <source>
        <dbReference type="ARBA" id="ARBA00022596"/>
    </source>
</evidence>
<accession>A0A0A7LDA2</accession>
<keyword evidence="12" id="KW-1185">Reference proteome</keyword>
<dbReference type="InterPro" id="IPR002145">
    <property type="entry name" value="CopG"/>
</dbReference>
<dbReference type="GO" id="GO:0010045">
    <property type="term" value="P:response to nickel cation"/>
    <property type="evidence" value="ECO:0007669"/>
    <property type="project" value="InterPro"/>
</dbReference>
<dbReference type="InterPro" id="IPR014864">
    <property type="entry name" value="TF_NikR_Ni-bd_C"/>
</dbReference>
<dbReference type="Pfam" id="PF01402">
    <property type="entry name" value="RHH_1"/>
    <property type="match status" value="1"/>
</dbReference>
<keyword evidence="7 8" id="KW-0804">Transcription</keyword>
<dbReference type="EMBL" id="CP010070">
    <property type="protein sequence ID" value="AIZ56292.1"/>
    <property type="molecule type" value="Genomic_DNA"/>
</dbReference>
<gene>
    <name evidence="11" type="ORF">Mpt1_c03980</name>
</gene>
<dbReference type="SUPFAM" id="SSF47598">
    <property type="entry name" value="Ribbon-helix-helix"/>
    <property type="match status" value="1"/>
</dbReference>
<evidence type="ECO:0000256" key="4">
    <source>
        <dbReference type="ARBA" id="ARBA00022723"/>
    </source>
</evidence>
<dbReference type="GeneID" id="24818068"/>
<protein>
    <recommendedName>
        <fullName evidence="8">Putative nickel-responsive regulator</fullName>
    </recommendedName>
</protein>
<dbReference type="InterPro" id="IPR010985">
    <property type="entry name" value="Ribbon_hlx_hlx"/>
</dbReference>
<dbReference type="Gene3D" id="3.30.70.1150">
    <property type="entry name" value="ACT-like. Chain A, domain 2"/>
    <property type="match status" value="1"/>
</dbReference>
<dbReference type="GO" id="GO:0003677">
    <property type="term" value="F:DNA binding"/>
    <property type="evidence" value="ECO:0007669"/>
    <property type="project" value="UniProtKB-KW"/>
</dbReference>
<dbReference type="HAMAP" id="MF_00476">
    <property type="entry name" value="NikR"/>
    <property type="match status" value="1"/>
</dbReference>
<evidence type="ECO:0000259" key="9">
    <source>
        <dbReference type="Pfam" id="PF01402"/>
    </source>
</evidence>
<feature type="binding site" evidence="8">
    <location>
        <position position="92"/>
    </location>
    <ligand>
        <name>Ni(2+)</name>
        <dbReference type="ChEBI" id="CHEBI:49786"/>
    </ligand>
</feature>
<dbReference type="KEGG" id="mear:Mpt1_c03980"/>
<evidence type="ECO:0000256" key="6">
    <source>
        <dbReference type="ARBA" id="ARBA00023125"/>
    </source>
</evidence>
<evidence type="ECO:0000256" key="1">
    <source>
        <dbReference type="ARBA" id="ARBA00002339"/>
    </source>
</evidence>
<evidence type="ECO:0000256" key="7">
    <source>
        <dbReference type="ARBA" id="ARBA00023163"/>
    </source>
</evidence>
<dbReference type="PANTHER" id="PTHR34719">
    <property type="entry name" value="NICKEL-RESPONSIVE REGULATOR"/>
    <property type="match status" value="1"/>
</dbReference>
<dbReference type="RefSeq" id="WP_048111620.1">
    <property type="nucleotide sequence ID" value="NZ_CP010070.1"/>
</dbReference>
<dbReference type="InterPro" id="IPR013321">
    <property type="entry name" value="Arc_rbn_hlx_hlx"/>
</dbReference>
<evidence type="ECO:0000313" key="12">
    <source>
        <dbReference type="Proteomes" id="UP000030787"/>
    </source>
</evidence>
<feature type="binding site" evidence="8">
    <location>
        <position position="79"/>
    </location>
    <ligand>
        <name>Ni(2+)</name>
        <dbReference type="ChEBI" id="CHEBI:49786"/>
    </ligand>
</feature>
<feature type="binding site" evidence="8">
    <location>
        <position position="90"/>
    </location>
    <ligand>
        <name>Ni(2+)</name>
        <dbReference type="ChEBI" id="CHEBI:49786"/>
    </ligand>
</feature>
<evidence type="ECO:0000313" key="11">
    <source>
        <dbReference type="EMBL" id="AIZ56292.1"/>
    </source>
</evidence>
<proteinExistence type="inferred from homology"/>
<organism evidence="11 12">
    <name type="scientific">Candidatus Methanoplasma termitum</name>
    <dbReference type="NCBI Taxonomy" id="1577791"/>
    <lineage>
        <taxon>Archaea</taxon>
        <taxon>Methanobacteriati</taxon>
        <taxon>Thermoplasmatota</taxon>
        <taxon>Thermoplasmata</taxon>
        <taxon>Methanomassiliicoccales</taxon>
        <taxon>Methanomassiliicoccaceae</taxon>
        <taxon>Candidatus Methanoplasma</taxon>
    </lineage>
</organism>
<sequence length="146" mass="16483">MDGVTRIGVSLEPELLKEFDKVISKKGYVSRSEAIRDLVRDSLAESEWKNDKDYMCGVIVMIYDHHTTGIGEKLTEVQHGKMQNINTSVHVHLDHDRCMEILIVEGELGQLKTLTNEVSSIKGVLRCKLTMASQSTGHMHHIGVRR</sequence>
<dbReference type="GO" id="GO:0016151">
    <property type="term" value="F:nickel cation binding"/>
    <property type="evidence" value="ECO:0007669"/>
    <property type="project" value="UniProtKB-UniRule"/>
</dbReference>
<dbReference type="InterPro" id="IPR050192">
    <property type="entry name" value="CopG/NikR_regulator"/>
</dbReference>
<evidence type="ECO:0000259" key="10">
    <source>
        <dbReference type="Pfam" id="PF08753"/>
    </source>
</evidence>
<keyword evidence="3 8" id="KW-0533">Nickel</keyword>
<dbReference type="AlphaFoldDB" id="A0A0A7LDA2"/>